<feature type="domain" description="N-acetyltransferase" evidence="1">
    <location>
        <begin position="7"/>
        <end position="144"/>
    </location>
</feature>
<accession>A0ABQ1L1F9</accession>
<dbReference type="PANTHER" id="PTHR43792">
    <property type="entry name" value="GNAT FAMILY, PUTATIVE (AFU_ORTHOLOGUE AFUA_3G00765)-RELATED-RELATED"/>
    <property type="match status" value="1"/>
</dbReference>
<evidence type="ECO:0000313" key="2">
    <source>
        <dbReference type="EMBL" id="GGC14655.1"/>
    </source>
</evidence>
<sequence length="165" mass="18295">MTLETDRLLLVKPQADHLAAYRHYCASDRSQFVGGPFDAMKAFDKLCSMAGHWTLRGFGRYVITLKTNGQPIGHVGALQIDDMGPPEMTWTLWHDDAEGQGHAFEAAQAYLAHAADATGADHLLIRIEPDNIRSQKLASRIGAQRDDTAIPPHWMPDAVTYTVRL</sequence>
<protein>
    <submittedName>
        <fullName evidence="2">N-acetyltransferase</fullName>
    </submittedName>
</protein>
<dbReference type="InterPro" id="IPR016181">
    <property type="entry name" value="Acyl_CoA_acyltransferase"/>
</dbReference>
<dbReference type="EMBL" id="BMFC01000010">
    <property type="protein sequence ID" value="GGC14655.1"/>
    <property type="molecule type" value="Genomic_DNA"/>
</dbReference>
<keyword evidence="3" id="KW-1185">Reference proteome</keyword>
<dbReference type="Pfam" id="PF13302">
    <property type="entry name" value="Acetyltransf_3"/>
    <property type="match status" value="1"/>
</dbReference>
<organism evidence="2 3">
    <name type="scientific">Marivita lacus</name>
    <dbReference type="NCBI Taxonomy" id="1323742"/>
    <lineage>
        <taxon>Bacteria</taxon>
        <taxon>Pseudomonadati</taxon>
        <taxon>Pseudomonadota</taxon>
        <taxon>Alphaproteobacteria</taxon>
        <taxon>Rhodobacterales</taxon>
        <taxon>Roseobacteraceae</taxon>
        <taxon>Marivita</taxon>
    </lineage>
</organism>
<dbReference type="Gene3D" id="3.40.630.30">
    <property type="match status" value="1"/>
</dbReference>
<dbReference type="PANTHER" id="PTHR43792:SF1">
    <property type="entry name" value="N-ACETYLTRANSFERASE DOMAIN-CONTAINING PROTEIN"/>
    <property type="match status" value="1"/>
</dbReference>
<dbReference type="InterPro" id="IPR000182">
    <property type="entry name" value="GNAT_dom"/>
</dbReference>
<comment type="caution">
    <text evidence="2">The sequence shown here is derived from an EMBL/GenBank/DDBJ whole genome shotgun (WGS) entry which is preliminary data.</text>
</comment>
<proteinExistence type="predicted"/>
<dbReference type="RefSeq" id="WP_188483236.1">
    <property type="nucleotide sequence ID" value="NZ_BMFC01000010.1"/>
</dbReference>
<evidence type="ECO:0000259" key="1">
    <source>
        <dbReference type="Pfam" id="PF13302"/>
    </source>
</evidence>
<dbReference type="Proteomes" id="UP000645462">
    <property type="component" value="Unassembled WGS sequence"/>
</dbReference>
<evidence type="ECO:0000313" key="3">
    <source>
        <dbReference type="Proteomes" id="UP000645462"/>
    </source>
</evidence>
<name>A0ABQ1L1F9_9RHOB</name>
<gene>
    <name evidence="2" type="ORF">GCM10011363_33980</name>
</gene>
<dbReference type="InterPro" id="IPR051531">
    <property type="entry name" value="N-acetyltransferase"/>
</dbReference>
<dbReference type="SUPFAM" id="SSF55729">
    <property type="entry name" value="Acyl-CoA N-acyltransferases (Nat)"/>
    <property type="match status" value="1"/>
</dbReference>
<reference evidence="3" key="1">
    <citation type="journal article" date="2019" name="Int. J. Syst. Evol. Microbiol.">
        <title>The Global Catalogue of Microorganisms (GCM) 10K type strain sequencing project: providing services to taxonomists for standard genome sequencing and annotation.</title>
        <authorList>
            <consortium name="The Broad Institute Genomics Platform"/>
            <consortium name="The Broad Institute Genome Sequencing Center for Infectious Disease"/>
            <person name="Wu L."/>
            <person name="Ma J."/>
        </authorList>
    </citation>
    <scope>NUCLEOTIDE SEQUENCE [LARGE SCALE GENOMIC DNA]</scope>
    <source>
        <strain evidence="3">CGMCC 1.12478</strain>
    </source>
</reference>